<feature type="chain" id="PRO_5036314945" description="LysM domain-containing protein" evidence="1">
    <location>
        <begin position="33"/>
        <end position="105"/>
    </location>
</feature>
<evidence type="ECO:0000256" key="1">
    <source>
        <dbReference type="SAM" id="SignalP"/>
    </source>
</evidence>
<dbReference type="EMBL" id="CP023525">
    <property type="protein sequence ID" value="ATF94521.1"/>
    <property type="molecule type" value="Genomic_DNA"/>
</dbReference>
<dbReference type="EMBL" id="UAVU01000003">
    <property type="protein sequence ID" value="SQA97963.1"/>
    <property type="molecule type" value="Genomic_DNA"/>
</dbReference>
<proteinExistence type="predicted"/>
<evidence type="ECO:0008006" key="6">
    <source>
        <dbReference type="Google" id="ProtNLM"/>
    </source>
</evidence>
<protein>
    <recommendedName>
        <fullName evidence="6">LysM domain-containing protein</fullName>
    </recommendedName>
</protein>
<sequence>MNNPQFSSVSLKNTAKLCLFLQCFSVFSLSFAPVISAMGKESNLFQVSSTPYVLRAGETPASVAGRFGLTMQQLKTFNQFRVFHKPFVQLSGKRHIQTVLTFRQG</sequence>
<reference evidence="2 4" key="1">
    <citation type="submission" date="2017-09" db="EMBL/GenBank/DDBJ databases">
        <title>FDA dAtabase for Regulatory Grade micrObial Sequences (FDA-ARGOS): Supporting development and validation of Infectious Disease Dx tests.</title>
        <authorList>
            <person name="Minogue T."/>
            <person name="Wolcott M."/>
            <person name="Wasieloski L."/>
            <person name="Aguilar W."/>
            <person name="Moore D."/>
            <person name="Tallon L."/>
            <person name="Sadzewicz L."/>
            <person name="Ott S."/>
            <person name="Zhao X."/>
            <person name="Nagaraj S."/>
            <person name="Vavikolanu K."/>
            <person name="Aluvathingal J."/>
            <person name="Nadendla S."/>
            <person name="Sichtig H."/>
        </authorList>
    </citation>
    <scope>NUCLEOTIDE SEQUENCE [LARGE SCALE GENOMIC DNA]</scope>
    <source>
        <strain evidence="2 4">FDAARGOS_392</strain>
    </source>
</reference>
<reference evidence="3 5" key="2">
    <citation type="submission" date="2018-06" db="EMBL/GenBank/DDBJ databases">
        <authorList>
            <consortium name="Pathogen Informatics"/>
            <person name="Doyle S."/>
        </authorList>
    </citation>
    <scope>NUCLEOTIDE SEQUENCE [LARGE SCALE GENOMIC DNA]</scope>
    <source>
        <strain evidence="3 5">NCTC12120</strain>
    </source>
</reference>
<evidence type="ECO:0000313" key="5">
    <source>
        <dbReference type="Proteomes" id="UP000251197"/>
    </source>
</evidence>
<dbReference type="AlphaFoldDB" id="A0A291E395"/>
<name>A0A291E395_9ENTR</name>
<keyword evidence="1" id="KW-0732">Signal</keyword>
<feature type="signal peptide" evidence="1">
    <location>
        <begin position="1"/>
        <end position="32"/>
    </location>
</feature>
<dbReference type="Proteomes" id="UP000217979">
    <property type="component" value="Chromosome"/>
</dbReference>
<evidence type="ECO:0000313" key="2">
    <source>
        <dbReference type="EMBL" id="ATF94521.1"/>
    </source>
</evidence>
<accession>A0A291E395</accession>
<organism evidence="2 4">
    <name type="scientific">Cedecea neteri</name>
    <dbReference type="NCBI Taxonomy" id="158822"/>
    <lineage>
        <taxon>Bacteria</taxon>
        <taxon>Pseudomonadati</taxon>
        <taxon>Pseudomonadota</taxon>
        <taxon>Gammaproteobacteria</taxon>
        <taxon>Enterobacterales</taxon>
        <taxon>Enterobacteriaceae</taxon>
        <taxon>Cedecea</taxon>
    </lineage>
</organism>
<dbReference type="RefSeq" id="WP_096754160.1">
    <property type="nucleotide sequence ID" value="NZ_CP023525.1"/>
</dbReference>
<evidence type="ECO:0000313" key="3">
    <source>
        <dbReference type="EMBL" id="SQA97963.1"/>
    </source>
</evidence>
<dbReference type="Proteomes" id="UP000251197">
    <property type="component" value="Unassembled WGS sequence"/>
</dbReference>
<evidence type="ECO:0000313" key="4">
    <source>
        <dbReference type="Proteomes" id="UP000217979"/>
    </source>
</evidence>
<gene>
    <name evidence="2" type="ORF">CO704_21715</name>
    <name evidence="3" type="ORF">NCTC12120_01811</name>
</gene>